<name>A0A2M6W1N2_9BACT</name>
<dbReference type="Gene3D" id="1.20.150.20">
    <property type="entry name" value="ATP synthase alpha/beta chain, C-terminal domain"/>
    <property type="match status" value="1"/>
</dbReference>
<dbReference type="AlphaFoldDB" id="A0A2M6W1N2"/>
<dbReference type="Pfam" id="PF00306">
    <property type="entry name" value="ATP-synt_ab_C"/>
    <property type="match status" value="1"/>
</dbReference>
<accession>A0A2M6W1N2</accession>
<organism evidence="2 3">
    <name type="scientific">Candidatus Magasanikbacteria bacterium CG10_big_fil_rev_8_21_14_0_10_43_6</name>
    <dbReference type="NCBI Taxonomy" id="1974650"/>
    <lineage>
        <taxon>Bacteria</taxon>
        <taxon>Candidatus Magasanikiibacteriota</taxon>
    </lineage>
</organism>
<reference evidence="3" key="1">
    <citation type="submission" date="2017-09" db="EMBL/GenBank/DDBJ databases">
        <title>Depth-based differentiation of microbial function through sediment-hosted aquifers and enrichment of novel symbionts in the deep terrestrial subsurface.</title>
        <authorList>
            <person name="Probst A.J."/>
            <person name="Ladd B."/>
            <person name="Jarett J.K."/>
            <person name="Geller-Mcgrath D.E."/>
            <person name="Sieber C.M.K."/>
            <person name="Emerson J.B."/>
            <person name="Anantharaman K."/>
            <person name="Thomas B.C."/>
            <person name="Malmstrom R."/>
            <person name="Stieglmeier M."/>
            <person name="Klingl A."/>
            <person name="Woyke T."/>
            <person name="Ryan C.M."/>
            <person name="Banfield J.F."/>
        </authorList>
    </citation>
    <scope>NUCLEOTIDE SEQUENCE [LARGE SCALE GENOMIC DNA]</scope>
</reference>
<dbReference type="EMBL" id="PFBZ01000075">
    <property type="protein sequence ID" value="PIT86688.1"/>
    <property type="molecule type" value="Genomic_DNA"/>
</dbReference>
<evidence type="ECO:0000259" key="1">
    <source>
        <dbReference type="Pfam" id="PF00306"/>
    </source>
</evidence>
<feature type="non-terminal residue" evidence="2">
    <location>
        <position position="1"/>
    </location>
</feature>
<proteinExistence type="predicted"/>
<dbReference type="Proteomes" id="UP000229362">
    <property type="component" value="Unassembled WGS sequence"/>
</dbReference>
<sequence length="47" mass="5453">ENVSEFETKLLDFMTTAKTDVLQKIKKGEWNDEIEASLKQACEEFSK</sequence>
<dbReference type="InterPro" id="IPR038376">
    <property type="entry name" value="ATP_synth_asu_C_sf"/>
</dbReference>
<gene>
    <name evidence="2" type="ORF">COU33_01755</name>
</gene>
<comment type="caution">
    <text evidence="2">The sequence shown here is derived from an EMBL/GenBank/DDBJ whole genome shotgun (WGS) entry which is preliminary data.</text>
</comment>
<feature type="domain" description="ATP synthase alpha subunit C-terminal" evidence="1">
    <location>
        <begin position="1"/>
        <end position="45"/>
    </location>
</feature>
<evidence type="ECO:0000313" key="2">
    <source>
        <dbReference type="EMBL" id="PIT86688.1"/>
    </source>
</evidence>
<evidence type="ECO:0000313" key="3">
    <source>
        <dbReference type="Proteomes" id="UP000229362"/>
    </source>
</evidence>
<protein>
    <recommendedName>
        <fullName evidence="1">ATP synthase alpha subunit C-terminal domain-containing protein</fullName>
    </recommendedName>
</protein>
<dbReference type="InterPro" id="IPR000793">
    <property type="entry name" value="ATP_synth_asu_C"/>
</dbReference>
<dbReference type="GO" id="GO:0015986">
    <property type="term" value="P:proton motive force-driven ATP synthesis"/>
    <property type="evidence" value="ECO:0007669"/>
    <property type="project" value="InterPro"/>
</dbReference>